<dbReference type="PANTHER" id="PTHR12298:SF4">
    <property type="entry name" value="PROGRAMMED CELL DEATH PROTEIN 2"/>
    <property type="match status" value="1"/>
</dbReference>
<dbReference type="Gene3D" id="6.10.140.2220">
    <property type="match status" value="1"/>
</dbReference>
<dbReference type="PANTHER" id="PTHR12298">
    <property type="entry name" value="PCDC2 PROGRAMMED CELL DEATH PROTEIN 2 -RELATED"/>
    <property type="match status" value="1"/>
</dbReference>
<dbReference type="InterPro" id="IPR007320">
    <property type="entry name" value="PDCD2_C"/>
</dbReference>
<dbReference type="OrthoDB" id="443682at2759"/>
<dbReference type="Proteomes" id="UP001154078">
    <property type="component" value="Chromosome 7"/>
</dbReference>
<gene>
    <name evidence="6" type="ORF">MELIAE_LOCUS10662</name>
</gene>
<proteinExistence type="predicted"/>
<dbReference type="AlphaFoldDB" id="A0A9P0FKY4"/>
<keyword evidence="1" id="KW-0479">Metal-binding</keyword>
<evidence type="ECO:0000313" key="6">
    <source>
        <dbReference type="EMBL" id="CAH0561023.1"/>
    </source>
</evidence>
<accession>A0A9P0FKY4</accession>
<evidence type="ECO:0000256" key="4">
    <source>
        <dbReference type="PROSITE-ProRule" id="PRU00134"/>
    </source>
</evidence>
<name>A0A9P0FKY4_BRAAE</name>
<dbReference type="InterPro" id="IPR002893">
    <property type="entry name" value="Znf_MYND"/>
</dbReference>
<dbReference type="PROSITE" id="PS01360">
    <property type="entry name" value="ZF_MYND_1"/>
    <property type="match status" value="1"/>
</dbReference>
<keyword evidence="2 4" id="KW-0863">Zinc-finger</keyword>
<dbReference type="PROSITE" id="PS50865">
    <property type="entry name" value="ZF_MYND_2"/>
    <property type="match status" value="1"/>
</dbReference>
<evidence type="ECO:0000256" key="3">
    <source>
        <dbReference type="ARBA" id="ARBA00022833"/>
    </source>
</evidence>
<protein>
    <recommendedName>
        <fullName evidence="5">MYND-type domain-containing protein</fullName>
    </recommendedName>
</protein>
<reference evidence="6" key="1">
    <citation type="submission" date="2021-12" db="EMBL/GenBank/DDBJ databases">
        <authorList>
            <person name="King R."/>
        </authorList>
    </citation>
    <scope>NUCLEOTIDE SEQUENCE</scope>
</reference>
<evidence type="ECO:0000256" key="2">
    <source>
        <dbReference type="ARBA" id="ARBA00022771"/>
    </source>
</evidence>
<keyword evidence="7" id="KW-1185">Reference proteome</keyword>
<dbReference type="SUPFAM" id="SSF144232">
    <property type="entry name" value="HIT/MYND zinc finger-like"/>
    <property type="match status" value="1"/>
</dbReference>
<dbReference type="GO" id="GO:0005634">
    <property type="term" value="C:nucleus"/>
    <property type="evidence" value="ECO:0007669"/>
    <property type="project" value="TreeGrafter"/>
</dbReference>
<feature type="domain" description="MYND-type" evidence="5">
    <location>
        <begin position="129"/>
        <end position="166"/>
    </location>
</feature>
<evidence type="ECO:0000259" key="5">
    <source>
        <dbReference type="PROSITE" id="PS50865"/>
    </source>
</evidence>
<dbReference type="Pfam" id="PF01753">
    <property type="entry name" value="zf-MYND"/>
    <property type="match status" value="1"/>
</dbReference>
<evidence type="ECO:0000313" key="7">
    <source>
        <dbReference type="Proteomes" id="UP001154078"/>
    </source>
</evidence>
<dbReference type="GO" id="GO:0008270">
    <property type="term" value="F:zinc ion binding"/>
    <property type="evidence" value="ECO:0007669"/>
    <property type="project" value="UniProtKB-KW"/>
</dbReference>
<sequence length="336" mass="38745">MSHVDLGFLEDCDDWQVESRLFPSKVGGKPAWLDLESLPKVDDLKCGKCGKVMLFLCQIYAPIEDDDDNFHRTLFVFVCRNGGCCERNDSRNIGVLRCSLRRQNKFYDFDAPKEEPDLTFDTSKWVKLCNLCGSLAEKHCSQCKKVAYCEREHQVLDWKEGHKTECNFDKIDRKSSILFPQHEIVIEPEDITENTTDENKEIEEFKKLQSEGRTGTLNEIPESDLDAHATTDTDKAFSKFKKKISENPDQILRYQRNGKPLWIASEPIPVTIPECELCGSARQFEFQIMPQLLTMLKEDELDWGVIAIYTCNKSCMKNAGYVKEYVFKQDVALNSF</sequence>
<dbReference type="GO" id="GO:0005737">
    <property type="term" value="C:cytoplasm"/>
    <property type="evidence" value="ECO:0007669"/>
    <property type="project" value="InterPro"/>
</dbReference>
<dbReference type="Pfam" id="PF04194">
    <property type="entry name" value="PDCD2_C"/>
    <property type="match status" value="1"/>
</dbReference>
<organism evidence="6 7">
    <name type="scientific">Brassicogethes aeneus</name>
    <name type="common">Rape pollen beetle</name>
    <name type="synonym">Meligethes aeneus</name>
    <dbReference type="NCBI Taxonomy" id="1431903"/>
    <lineage>
        <taxon>Eukaryota</taxon>
        <taxon>Metazoa</taxon>
        <taxon>Ecdysozoa</taxon>
        <taxon>Arthropoda</taxon>
        <taxon>Hexapoda</taxon>
        <taxon>Insecta</taxon>
        <taxon>Pterygota</taxon>
        <taxon>Neoptera</taxon>
        <taxon>Endopterygota</taxon>
        <taxon>Coleoptera</taxon>
        <taxon>Polyphaga</taxon>
        <taxon>Cucujiformia</taxon>
        <taxon>Nitidulidae</taxon>
        <taxon>Meligethinae</taxon>
        <taxon>Brassicogethes</taxon>
    </lineage>
</organism>
<keyword evidence="3" id="KW-0862">Zinc</keyword>
<dbReference type="EMBL" id="OV121138">
    <property type="protein sequence ID" value="CAH0561023.1"/>
    <property type="molecule type" value="Genomic_DNA"/>
</dbReference>
<evidence type="ECO:0000256" key="1">
    <source>
        <dbReference type="ARBA" id="ARBA00022723"/>
    </source>
</evidence>